<evidence type="ECO:0000256" key="2">
    <source>
        <dbReference type="SAM" id="Phobius"/>
    </source>
</evidence>
<dbReference type="Gene3D" id="3.30.700.10">
    <property type="entry name" value="Glycoprotein, Type 4 Pilin"/>
    <property type="match status" value="1"/>
</dbReference>
<dbReference type="RefSeq" id="WP_197527756.1">
    <property type="nucleotide sequence ID" value="NZ_SJPO01000002.1"/>
</dbReference>
<dbReference type="PANTHER" id="PTHR30093">
    <property type="entry name" value="GENERAL SECRETION PATHWAY PROTEIN G"/>
    <property type="match status" value="1"/>
</dbReference>
<feature type="transmembrane region" description="Helical" evidence="2">
    <location>
        <begin position="20"/>
        <end position="43"/>
    </location>
</feature>
<dbReference type="EMBL" id="SJPO01000002">
    <property type="protein sequence ID" value="TWT78324.1"/>
    <property type="molecule type" value="Genomic_DNA"/>
</dbReference>
<keyword evidence="2" id="KW-0812">Transmembrane</keyword>
<accession>A0A5C5YTJ6</accession>
<dbReference type="InterPro" id="IPR045584">
    <property type="entry name" value="Pilin-like"/>
</dbReference>
<dbReference type="InterPro" id="IPR011453">
    <property type="entry name" value="DUF1559"/>
</dbReference>
<organism evidence="4 5">
    <name type="scientific">Posidoniimonas polymericola</name>
    <dbReference type="NCBI Taxonomy" id="2528002"/>
    <lineage>
        <taxon>Bacteria</taxon>
        <taxon>Pseudomonadati</taxon>
        <taxon>Planctomycetota</taxon>
        <taxon>Planctomycetia</taxon>
        <taxon>Pirellulales</taxon>
        <taxon>Lacipirellulaceae</taxon>
        <taxon>Posidoniimonas</taxon>
    </lineage>
</organism>
<dbReference type="Proteomes" id="UP000318478">
    <property type="component" value="Unassembled WGS sequence"/>
</dbReference>
<dbReference type="AlphaFoldDB" id="A0A5C5YTJ6"/>
<sequence length="342" mass="37221">MRLQTPPTAPPRKTGRLAGFTLVELLVVIAIIGVLVALLLPAVQAAREAARRTQCTNQLKQISLAWQYHHDAMKHFPTGGWGWGWQGDPDLGYGVDQPGGWVYNLLPYMELGNLREIGSGLPAADKRLALAQLSQTQPPGFICPSKRPSQPTAPKNHWSPKNCAFKVGDLAGKSDYAACSGDPAVPEAPTKAEGPANLTVADSPLWKWGGPHNGVCYLRSKVKYKDITDGTSNTFLVGEKYQRPESYDGSFASGSATYDFGDNESMFSGYNRDQHRSTNPQLPPHQDRPGILDDYAFGSAHSGAFGMAMCDGSVKRVNYDIDITAYRWLGVVDDGTVVQERP</sequence>
<feature type="region of interest" description="Disordered" evidence="1">
    <location>
        <begin position="269"/>
        <end position="288"/>
    </location>
</feature>
<dbReference type="SUPFAM" id="SSF54523">
    <property type="entry name" value="Pili subunits"/>
    <property type="match status" value="1"/>
</dbReference>
<dbReference type="NCBIfam" id="TIGR04294">
    <property type="entry name" value="pre_pil_HX9DG"/>
    <property type="match status" value="1"/>
</dbReference>
<dbReference type="InterPro" id="IPR012902">
    <property type="entry name" value="N_methyl_site"/>
</dbReference>
<dbReference type="Pfam" id="PF07596">
    <property type="entry name" value="SBP_bac_10"/>
    <property type="match status" value="1"/>
</dbReference>
<protein>
    <recommendedName>
        <fullName evidence="3">DUF1559 domain-containing protein</fullName>
    </recommendedName>
</protein>
<feature type="domain" description="DUF1559" evidence="3">
    <location>
        <begin position="44"/>
        <end position="322"/>
    </location>
</feature>
<keyword evidence="5" id="KW-1185">Reference proteome</keyword>
<name>A0A5C5YTJ6_9BACT</name>
<evidence type="ECO:0000313" key="5">
    <source>
        <dbReference type="Proteomes" id="UP000318478"/>
    </source>
</evidence>
<evidence type="ECO:0000313" key="4">
    <source>
        <dbReference type="EMBL" id="TWT78324.1"/>
    </source>
</evidence>
<reference evidence="4 5" key="1">
    <citation type="submission" date="2019-02" db="EMBL/GenBank/DDBJ databases">
        <title>Deep-cultivation of Planctomycetes and their phenomic and genomic characterization uncovers novel biology.</title>
        <authorList>
            <person name="Wiegand S."/>
            <person name="Jogler M."/>
            <person name="Boedeker C."/>
            <person name="Pinto D."/>
            <person name="Vollmers J."/>
            <person name="Rivas-Marin E."/>
            <person name="Kohn T."/>
            <person name="Peeters S.H."/>
            <person name="Heuer A."/>
            <person name="Rast P."/>
            <person name="Oberbeckmann S."/>
            <person name="Bunk B."/>
            <person name="Jeske O."/>
            <person name="Meyerdierks A."/>
            <person name="Storesund J.E."/>
            <person name="Kallscheuer N."/>
            <person name="Luecker S."/>
            <person name="Lage O.M."/>
            <person name="Pohl T."/>
            <person name="Merkel B.J."/>
            <person name="Hornburger P."/>
            <person name="Mueller R.-W."/>
            <person name="Bruemmer F."/>
            <person name="Labrenz M."/>
            <person name="Spormann A.M."/>
            <person name="Op Den Camp H."/>
            <person name="Overmann J."/>
            <person name="Amann R."/>
            <person name="Jetten M.S.M."/>
            <person name="Mascher T."/>
            <person name="Medema M.H."/>
            <person name="Devos D.P."/>
            <person name="Kaster A.-K."/>
            <person name="Ovreas L."/>
            <person name="Rohde M."/>
            <person name="Galperin M.Y."/>
            <person name="Jogler C."/>
        </authorList>
    </citation>
    <scope>NUCLEOTIDE SEQUENCE [LARGE SCALE GENOMIC DNA]</scope>
    <source>
        <strain evidence="4 5">Pla123a</strain>
    </source>
</reference>
<dbReference type="PANTHER" id="PTHR30093:SF2">
    <property type="entry name" value="TYPE II SECRETION SYSTEM PROTEIN H"/>
    <property type="match status" value="1"/>
</dbReference>
<dbReference type="NCBIfam" id="TIGR02532">
    <property type="entry name" value="IV_pilin_GFxxxE"/>
    <property type="match status" value="1"/>
</dbReference>
<dbReference type="Pfam" id="PF07963">
    <property type="entry name" value="N_methyl"/>
    <property type="match status" value="1"/>
</dbReference>
<dbReference type="PROSITE" id="PS00409">
    <property type="entry name" value="PROKAR_NTER_METHYL"/>
    <property type="match status" value="1"/>
</dbReference>
<gene>
    <name evidence="4" type="ORF">Pla123a_11150</name>
</gene>
<keyword evidence="2" id="KW-0472">Membrane</keyword>
<keyword evidence="2" id="KW-1133">Transmembrane helix</keyword>
<evidence type="ECO:0000259" key="3">
    <source>
        <dbReference type="Pfam" id="PF07596"/>
    </source>
</evidence>
<proteinExistence type="predicted"/>
<comment type="caution">
    <text evidence="4">The sequence shown here is derived from an EMBL/GenBank/DDBJ whole genome shotgun (WGS) entry which is preliminary data.</text>
</comment>
<evidence type="ECO:0000256" key="1">
    <source>
        <dbReference type="SAM" id="MobiDB-lite"/>
    </source>
</evidence>
<dbReference type="InterPro" id="IPR027558">
    <property type="entry name" value="Pre_pil_HX9DG_C"/>
</dbReference>